<evidence type="ECO:0008006" key="6">
    <source>
        <dbReference type="Google" id="ProtNLM"/>
    </source>
</evidence>
<proteinExistence type="predicted"/>
<dbReference type="RefSeq" id="WP_005394938.1">
    <property type="nucleotide sequence ID" value="NZ_CP066007.1"/>
</dbReference>
<feature type="region of interest" description="Disordered" evidence="1">
    <location>
        <begin position="146"/>
        <end position="238"/>
    </location>
</feature>
<keyword evidence="2" id="KW-1133">Transmembrane helix</keyword>
<feature type="compositionally biased region" description="Low complexity" evidence="1">
    <location>
        <begin position="214"/>
        <end position="229"/>
    </location>
</feature>
<gene>
    <name evidence="3" type="ORF">I6I10_13295</name>
    <name evidence="4" type="ORF">I6J21_03085</name>
</gene>
<dbReference type="Proteomes" id="UP000596145">
    <property type="component" value="Chromosome"/>
</dbReference>
<reference evidence="3 5" key="1">
    <citation type="submission" date="2020-12" db="EMBL/GenBank/DDBJ databases">
        <title>FDA dAtabase for Regulatory Grade micrObial Sequences (FDA-ARGOS): Supporting development and validation of Infectious Disease Dx tests.</title>
        <authorList>
            <person name="Sproer C."/>
            <person name="Gronow S."/>
            <person name="Severitt S."/>
            <person name="Schroder I."/>
            <person name="Tallon L."/>
            <person name="Sadzewicz L."/>
            <person name="Zhao X."/>
            <person name="Boylan J."/>
            <person name="Ott S."/>
            <person name="Bowen H."/>
            <person name="Vavikolanu K."/>
            <person name="Mehta A."/>
            <person name="Aluvathingal J."/>
            <person name="Nadendla S."/>
            <person name="Lowell S."/>
            <person name="Myers T."/>
            <person name="Yan Y."/>
            <person name="Sichtig H."/>
        </authorList>
    </citation>
    <scope>NUCLEOTIDE SEQUENCE [LARGE SCALE GENOMIC DNA]</scope>
    <source>
        <strain evidence="3 5">FDAARGOS_1053</strain>
        <strain evidence="4">FDAARGOS_1191</strain>
    </source>
</reference>
<protein>
    <recommendedName>
        <fullName evidence="6">Anti-sigma-D factor RsdA to sigma factor binding region</fullName>
    </recommendedName>
</protein>
<feature type="compositionally biased region" description="Low complexity" evidence="1">
    <location>
        <begin position="177"/>
        <end position="200"/>
    </location>
</feature>
<organism evidence="3 5">
    <name type="scientific">Corynebacterium glucuronolyticum</name>
    <dbReference type="NCBI Taxonomy" id="39791"/>
    <lineage>
        <taxon>Bacteria</taxon>
        <taxon>Bacillati</taxon>
        <taxon>Actinomycetota</taxon>
        <taxon>Actinomycetes</taxon>
        <taxon>Mycobacteriales</taxon>
        <taxon>Corynebacteriaceae</taxon>
        <taxon>Corynebacterium</taxon>
    </lineage>
</organism>
<dbReference type="AlphaFoldDB" id="A0A7T4EFE2"/>
<keyword evidence="2" id="KW-0472">Membrane</keyword>
<dbReference type="EMBL" id="CP069534">
    <property type="protein sequence ID" value="QRP71154.1"/>
    <property type="molecule type" value="Genomic_DNA"/>
</dbReference>
<feature type="transmembrane region" description="Helical" evidence="2">
    <location>
        <begin position="62"/>
        <end position="85"/>
    </location>
</feature>
<dbReference type="EMBL" id="CP066007">
    <property type="protein sequence ID" value="QQB46384.1"/>
    <property type="molecule type" value="Genomic_DNA"/>
</dbReference>
<dbReference type="Proteomes" id="UP000617681">
    <property type="component" value="Chromosome"/>
</dbReference>
<dbReference type="Gene3D" id="1.20.120.1690">
    <property type="match status" value="1"/>
</dbReference>
<dbReference type="GeneID" id="92759318"/>
<sequence length="238" mass="24226">MSDDLFTTDAFLTALSKGEVSADDDFASDFAGLVDEVGRDIPPAPLFLATGEQKRATNWRGLIGSGLVGAAASALVIAGVGGAIFNSQPGDALWSANQSLFGDHATVVELASTLQEADAARTRGDTDGALALLQQAHVLAAALGNTQQQADVEKPEEQPTHTVTVTESPATPPTEKPAPTSTEPQPTVTVTETVTVTAGPAPTPTMNVAPTLETGTVAPAPTTTPSHTPEIGAPPILD</sequence>
<dbReference type="OrthoDB" id="4426886at2"/>
<accession>A0A7T4EFE2</accession>
<evidence type="ECO:0000256" key="1">
    <source>
        <dbReference type="SAM" id="MobiDB-lite"/>
    </source>
</evidence>
<evidence type="ECO:0000256" key="2">
    <source>
        <dbReference type="SAM" id="Phobius"/>
    </source>
</evidence>
<name>A0A7T4EFE2_9CORY</name>
<evidence type="ECO:0000313" key="4">
    <source>
        <dbReference type="EMBL" id="QRP71154.1"/>
    </source>
</evidence>
<evidence type="ECO:0000313" key="3">
    <source>
        <dbReference type="EMBL" id="QQB46384.1"/>
    </source>
</evidence>
<keyword evidence="2" id="KW-0812">Transmembrane</keyword>
<evidence type="ECO:0000313" key="5">
    <source>
        <dbReference type="Proteomes" id="UP000596145"/>
    </source>
</evidence>